<dbReference type="HOGENOM" id="CLU_105370_0_0_5"/>
<dbReference type="InterPro" id="IPR038063">
    <property type="entry name" value="Transpep_catalytic_dom"/>
</dbReference>
<evidence type="ECO:0000256" key="1">
    <source>
        <dbReference type="ARBA" id="ARBA00004752"/>
    </source>
</evidence>
<keyword evidence="10" id="KW-1185">Reference proteome</keyword>
<dbReference type="KEGG" id="rga:RGR602_CH03885"/>
<dbReference type="RefSeq" id="WP_052451619.1">
    <property type="nucleotide sequence ID" value="NZ_CP006877.1"/>
</dbReference>
<dbReference type="PROSITE" id="PS52029">
    <property type="entry name" value="LD_TPASE"/>
    <property type="match status" value="1"/>
</dbReference>
<feature type="active site" description="Nucleophile" evidence="7">
    <location>
        <position position="158"/>
    </location>
</feature>
<dbReference type="CDD" id="cd16913">
    <property type="entry name" value="YkuD_like"/>
    <property type="match status" value="1"/>
</dbReference>
<evidence type="ECO:0000256" key="5">
    <source>
        <dbReference type="ARBA" id="ARBA00022984"/>
    </source>
</evidence>
<dbReference type="PANTHER" id="PTHR38589:SF1">
    <property type="entry name" value="BLR0621 PROTEIN"/>
    <property type="match status" value="1"/>
</dbReference>
<feature type="active site" description="Proton donor/acceptor" evidence="7">
    <location>
        <position position="146"/>
    </location>
</feature>
<feature type="domain" description="L,D-TPase catalytic" evidence="8">
    <location>
        <begin position="15"/>
        <end position="182"/>
    </location>
</feature>
<dbReference type="PANTHER" id="PTHR38589">
    <property type="entry name" value="BLR0621 PROTEIN"/>
    <property type="match status" value="1"/>
</dbReference>
<accession>A0A0B4X989</accession>
<evidence type="ECO:0000256" key="2">
    <source>
        <dbReference type="ARBA" id="ARBA00005992"/>
    </source>
</evidence>
<reference evidence="9 10" key="1">
    <citation type="submission" date="2013-11" db="EMBL/GenBank/DDBJ databases">
        <title>Complete genome sequence of Rhizobium gallicum bv. gallicum R602.</title>
        <authorList>
            <person name="Bustos P."/>
            <person name="Santamaria R.I."/>
            <person name="Lozano L."/>
            <person name="Acosta J.L."/>
            <person name="Ormeno-Orrillo E."/>
            <person name="Rogel M.A."/>
            <person name="Romero D."/>
            <person name="Cevallos M.A."/>
            <person name="Martinez-Romero E."/>
            <person name="Gonzalez V."/>
        </authorList>
    </citation>
    <scope>NUCLEOTIDE SEQUENCE [LARGE SCALE GENOMIC DNA]</scope>
    <source>
        <strain evidence="9 10">R602</strain>
    </source>
</reference>
<comment type="similarity">
    <text evidence="2">Belongs to the YkuD family.</text>
</comment>
<dbReference type="InterPro" id="IPR005490">
    <property type="entry name" value="LD_TPept_cat_dom"/>
</dbReference>
<evidence type="ECO:0000256" key="6">
    <source>
        <dbReference type="ARBA" id="ARBA00023316"/>
    </source>
</evidence>
<dbReference type="EMBL" id="CP006877">
    <property type="protein sequence ID" value="AJD43183.1"/>
    <property type="molecule type" value="Genomic_DNA"/>
</dbReference>
<proteinExistence type="inferred from homology"/>
<keyword evidence="3" id="KW-0808">Transferase</keyword>
<evidence type="ECO:0000313" key="9">
    <source>
        <dbReference type="EMBL" id="AJD43183.1"/>
    </source>
</evidence>
<name>A0A0B4X989_9HYPH</name>
<keyword evidence="5 7" id="KW-0573">Peptidoglycan synthesis</keyword>
<comment type="pathway">
    <text evidence="1 7">Cell wall biogenesis; peptidoglycan biosynthesis.</text>
</comment>
<dbReference type="GO" id="GO:0008360">
    <property type="term" value="P:regulation of cell shape"/>
    <property type="evidence" value="ECO:0007669"/>
    <property type="project" value="UniProtKB-UniRule"/>
</dbReference>
<keyword evidence="4 7" id="KW-0133">Cell shape</keyword>
<dbReference type="GO" id="GO:0004180">
    <property type="term" value="F:carboxypeptidase activity"/>
    <property type="evidence" value="ECO:0007669"/>
    <property type="project" value="UniProtKB-ARBA"/>
</dbReference>
<protein>
    <submittedName>
        <fullName evidence="9">L,D-transpeptidase domain-containing protein</fullName>
    </submittedName>
</protein>
<dbReference type="Pfam" id="PF03734">
    <property type="entry name" value="YkuD"/>
    <property type="match status" value="1"/>
</dbReference>
<gene>
    <name evidence="9" type="ORF">RGR602_CH03885</name>
</gene>
<keyword evidence="6 7" id="KW-0961">Cell wall biogenesis/degradation</keyword>
<dbReference type="AlphaFoldDB" id="A0A0B4X989"/>
<evidence type="ECO:0000256" key="4">
    <source>
        <dbReference type="ARBA" id="ARBA00022960"/>
    </source>
</evidence>
<evidence type="ECO:0000256" key="7">
    <source>
        <dbReference type="PROSITE-ProRule" id="PRU01373"/>
    </source>
</evidence>
<dbReference type="SUPFAM" id="SSF141523">
    <property type="entry name" value="L,D-transpeptidase catalytic domain-like"/>
    <property type="match status" value="1"/>
</dbReference>
<dbReference type="GO" id="GO:0071555">
    <property type="term" value="P:cell wall organization"/>
    <property type="evidence" value="ECO:0007669"/>
    <property type="project" value="UniProtKB-UniRule"/>
</dbReference>
<evidence type="ECO:0000259" key="8">
    <source>
        <dbReference type="PROSITE" id="PS52029"/>
    </source>
</evidence>
<dbReference type="Proteomes" id="UP000031368">
    <property type="component" value="Chromosome"/>
</dbReference>
<organism evidence="9 10">
    <name type="scientific">Rhizobium gallicum bv. gallicum R602sp</name>
    <dbReference type="NCBI Taxonomy" id="1041138"/>
    <lineage>
        <taxon>Bacteria</taxon>
        <taxon>Pseudomonadati</taxon>
        <taxon>Pseudomonadota</taxon>
        <taxon>Alphaproteobacteria</taxon>
        <taxon>Hyphomicrobiales</taxon>
        <taxon>Rhizobiaceae</taxon>
        <taxon>Rhizobium/Agrobacterium group</taxon>
        <taxon>Rhizobium</taxon>
    </lineage>
</organism>
<dbReference type="GO" id="GO:0009252">
    <property type="term" value="P:peptidoglycan biosynthetic process"/>
    <property type="evidence" value="ECO:0007669"/>
    <property type="project" value="UniProtKB-UniPathway"/>
</dbReference>
<dbReference type="GO" id="GO:0016740">
    <property type="term" value="F:transferase activity"/>
    <property type="evidence" value="ECO:0007669"/>
    <property type="project" value="UniProtKB-KW"/>
</dbReference>
<sequence>MEKTRRSARTVSSTIIVRPAPGRQSRALVQCGSFVLPAAIGRSGRTILKREGDGATPIASMKLLYGFCRGERLSRLETPLLLRRIRQDMLWCDQPGDPNYNRLVRAPFRPSHEELKRKDGLYDICLVMDWNITSRARNRGSAIFFHLIRPGYEPTAGCLAVHPRDMRRLLPHIRKGTVVRVL</sequence>
<evidence type="ECO:0000256" key="3">
    <source>
        <dbReference type="ARBA" id="ARBA00022679"/>
    </source>
</evidence>
<evidence type="ECO:0000313" key="10">
    <source>
        <dbReference type="Proteomes" id="UP000031368"/>
    </source>
</evidence>
<dbReference type="UniPathway" id="UPA00219"/>